<dbReference type="AlphaFoldDB" id="A5MYG7"/>
<proteinExistence type="predicted"/>
<dbReference type="Proteomes" id="UP000002411">
    <property type="component" value="Chromosome"/>
</dbReference>
<evidence type="ECO:0000313" key="3">
    <source>
        <dbReference type="Proteomes" id="UP000002411"/>
    </source>
</evidence>
<dbReference type="KEGG" id="ckl:CKL_1901"/>
<keyword evidence="3" id="KW-1185">Reference proteome</keyword>
<evidence type="ECO:0000313" key="1">
    <source>
        <dbReference type="EMBL" id="EDK33913.1"/>
    </source>
</evidence>
<name>A5MYG7_CLOK5</name>
<dbReference type="KEGG" id="ckl:CKL_1993"/>
<evidence type="ECO:0000313" key="2">
    <source>
        <dbReference type="EMBL" id="EDK34005.1"/>
    </source>
</evidence>
<accession>A5MYG7</accession>
<organism evidence="1 3">
    <name type="scientific">Clostridium kluyveri (strain ATCC 8527 / DSM 555 / NBRC 12016 / NCIMB 10680 / K1)</name>
    <dbReference type="NCBI Taxonomy" id="431943"/>
    <lineage>
        <taxon>Bacteria</taxon>
        <taxon>Bacillati</taxon>
        <taxon>Bacillota</taxon>
        <taxon>Clostridia</taxon>
        <taxon>Eubacteriales</taxon>
        <taxon>Clostridiaceae</taxon>
        <taxon>Clostridium</taxon>
    </lineage>
</organism>
<protein>
    <submittedName>
        <fullName evidence="1">Uncharacterized protein</fullName>
    </submittedName>
</protein>
<dbReference type="HOGENOM" id="CLU_2971343_0_0_9"/>
<gene>
    <name evidence="1" type="ordered locus">CKL_1901</name>
    <name evidence="2" type="ordered locus">CKL_1993</name>
</gene>
<dbReference type="STRING" id="431943.CKL_1901"/>
<dbReference type="RefSeq" id="WP_012102292.1">
    <property type="nucleotide sequence ID" value="NC_009706.1"/>
</dbReference>
<reference evidence="1 3" key="1">
    <citation type="journal article" date="2008" name="Proc. Natl. Acad. Sci. U.S.A.">
        <title>The genome of Clostridium kluyveri, a strict anaerobe with unique metabolic features.</title>
        <authorList>
            <person name="Seedorf H."/>
            <person name="Fricke W.F."/>
            <person name="Veith B."/>
            <person name="Brueggemann H."/>
            <person name="Liesegang H."/>
            <person name="Strittmatter A."/>
            <person name="Miethke M."/>
            <person name="Buckel W."/>
            <person name="Hinderberger J."/>
            <person name="Li F."/>
            <person name="Hagemeier C."/>
            <person name="Thauer R.K."/>
            <person name="Gottschalk G."/>
        </authorList>
    </citation>
    <scope>NUCLEOTIDE SEQUENCE [LARGE SCALE GENOMIC DNA]</scope>
    <source>
        <strain evidence="3">ATCC 8527 / DSM 555 / NCIMB 10680</strain>
        <strain evidence="1">DSM 555</strain>
    </source>
</reference>
<dbReference type="EMBL" id="CP000673">
    <property type="protein sequence ID" value="EDK33913.1"/>
    <property type="molecule type" value="Genomic_DNA"/>
</dbReference>
<dbReference type="EMBL" id="CP000673">
    <property type="protein sequence ID" value="EDK34005.1"/>
    <property type="molecule type" value="Genomic_DNA"/>
</dbReference>
<sequence>MLPDCCYDYRYEAPQAQIITVCDICGEDICSGDSYYRIGNREICSDCIDEFKEIAEEE</sequence>